<dbReference type="AlphaFoldDB" id="A0A8H4ATU3"/>
<dbReference type="SUPFAM" id="SSF54695">
    <property type="entry name" value="POZ domain"/>
    <property type="match status" value="1"/>
</dbReference>
<dbReference type="InterPro" id="IPR000210">
    <property type="entry name" value="BTB/POZ_dom"/>
</dbReference>
<dbReference type="EMBL" id="WTPW01000235">
    <property type="protein sequence ID" value="KAF0532154.1"/>
    <property type="molecule type" value="Genomic_DNA"/>
</dbReference>
<organism evidence="1 2">
    <name type="scientific">Gigaspora margarita</name>
    <dbReference type="NCBI Taxonomy" id="4874"/>
    <lineage>
        <taxon>Eukaryota</taxon>
        <taxon>Fungi</taxon>
        <taxon>Fungi incertae sedis</taxon>
        <taxon>Mucoromycota</taxon>
        <taxon>Glomeromycotina</taxon>
        <taxon>Glomeromycetes</taxon>
        <taxon>Diversisporales</taxon>
        <taxon>Gigasporaceae</taxon>
        <taxon>Gigaspora</taxon>
    </lineage>
</organism>
<dbReference type="Pfam" id="PF02214">
    <property type="entry name" value="BTB_2"/>
    <property type="match status" value="1"/>
</dbReference>
<gene>
    <name evidence="1" type="ORF">F8M41_011431</name>
</gene>
<dbReference type="InterPro" id="IPR011333">
    <property type="entry name" value="SKP1/BTB/POZ_sf"/>
</dbReference>
<accession>A0A8H4ATU3</accession>
<protein>
    <submittedName>
        <fullName evidence="1">BTB/POZ protein</fullName>
    </submittedName>
</protein>
<keyword evidence="2" id="KW-1185">Reference proteome</keyword>
<name>A0A8H4ATU3_GIGMA</name>
<dbReference type="GO" id="GO:0051260">
    <property type="term" value="P:protein homooligomerization"/>
    <property type="evidence" value="ECO:0007669"/>
    <property type="project" value="InterPro"/>
</dbReference>
<reference evidence="1 2" key="1">
    <citation type="journal article" date="2019" name="Environ. Microbiol.">
        <title>At the nexus of three kingdoms: the genome of the mycorrhizal fungus Gigaspora margarita provides insights into plant, endobacterial and fungal interactions.</title>
        <authorList>
            <person name="Venice F."/>
            <person name="Ghignone S."/>
            <person name="Salvioli di Fossalunga A."/>
            <person name="Amselem J."/>
            <person name="Novero M."/>
            <person name="Xianan X."/>
            <person name="Sedzielewska Toro K."/>
            <person name="Morin E."/>
            <person name="Lipzen A."/>
            <person name="Grigoriev I.V."/>
            <person name="Henrissat B."/>
            <person name="Martin F.M."/>
            <person name="Bonfante P."/>
        </authorList>
    </citation>
    <scope>NUCLEOTIDE SEQUENCE [LARGE SCALE GENOMIC DNA]</scope>
    <source>
        <strain evidence="1 2">BEG34</strain>
    </source>
</reference>
<evidence type="ECO:0000313" key="1">
    <source>
        <dbReference type="EMBL" id="KAF0532154.1"/>
    </source>
</evidence>
<evidence type="ECO:0000313" key="2">
    <source>
        <dbReference type="Proteomes" id="UP000439903"/>
    </source>
</evidence>
<dbReference type="PROSITE" id="PS50097">
    <property type="entry name" value="BTB"/>
    <property type="match status" value="1"/>
</dbReference>
<sequence length="256" mass="29962">MAEESNEKINTSEKINTNERIILNVGGVKYETYRSTLTAYPETLLGTMFQERNQSLLQPTNNNEYFFDRDGHLFRYIMQFYRTGEIFWPNESYFSDYSTFYVSRRELDLELDYFQIPSPGRNGIDEFGLVSLVDSFLVALDTLVNQVVKKYHVTINVNFSLGLIDCETDDDVKEIAIDILSPFKLVGYKILSKFNSEVIAYIRNQHPYLDSKISRRSNKGYFELKMSIKDYHDLDEQVVYKYSKLAKVVNPLKLDE</sequence>
<dbReference type="Gene3D" id="3.30.710.10">
    <property type="entry name" value="Potassium Channel Kv1.1, Chain A"/>
    <property type="match status" value="1"/>
</dbReference>
<dbReference type="Proteomes" id="UP000439903">
    <property type="component" value="Unassembled WGS sequence"/>
</dbReference>
<comment type="caution">
    <text evidence="1">The sequence shown here is derived from an EMBL/GenBank/DDBJ whole genome shotgun (WGS) entry which is preliminary data.</text>
</comment>
<dbReference type="InterPro" id="IPR003131">
    <property type="entry name" value="T1-type_BTB"/>
</dbReference>
<dbReference type="PANTHER" id="PTHR14499">
    <property type="entry name" value="POTASSIUM CHANNEL TETRAMERIZATION DOMAIN-CONTAINING"/>
    <property type="match status" value="1"/>
</dbReference>
<dbReference type="SMART" id="SM00225">
    <property type="entry name" value="BTB"/>
    <property type="match status" value="1"/>
</dbReference>
<proteinExistence type="predicted"/>
<dbReference type="PANTHER" id="PTHR14499:SF136">
    <property type="entry name" value="GH08630P"/>
    <property type="match status" value="1"/>
</dbReference>
<dbReference type="OrthoDB" id="10025005at2759"/>